<proteinExistence type="predicted"/>
<evidence type="ECO:0008006" key="4">
    <source>
        <dbReference type="Google" id="ProtNLM"/>
    </source>
</evidence>
<evidence type="ECO:0000313" key="3">
    <source>
        <dbReference type="Proteomes" id="UP000628079"/>
    </source>
</evidence>
<dbReference type="EMBL" id="BMEA01000001">
    <property type="protein sequence ID" value="GGB77935.1"/>
    <property type="molecule type" value="Genomic_DNA"/>
</dbReference>
<dbReference type="Proteomes" id="UP000628079">
    <property type="component" value="Unassembled WGS sequence"/>
</dbReference>
<dbReference type="AlphaFoldDB" id="A0A8H9KQH8"/>
<accession>A0A8H9KQH8</accession>
<feature type="transmembrane region" description="Helical" evidence="1">
    <location>
        <begin position="198"/>
        <end position="216"/>
    </location>
</feature>
<name>A0A8H9KQH8_9MICO</name>
<organism evidence="2 3">
    <name type="scientific">Knoellia flava</name>
    <dbReference type="NCBI Taxonomy" id="913969"/>
    <lineage>
        <taxon>Bacteria</taxon>
        <taxon>Bacillati</taxon>
        <taxon>Actinomycetota</taxon>
        <taxon>Actinomycetes</taxon>
        <taxon>Micrococcales</taxon>
        <taxon>Intrasporangiaceae</taxon>
        <taxon>Knoellia</taxon>
    </lineage>
</organism>
<reference evidence="2" key="1">
    <citation type="journal article" date="2014" name="Int. J. Syst. Evol. Microbiol.">
        <title>Complete genome sequence of Corynebacterium casei LMG S-19264T (=DSM 44701T), isolated from a smear-ripened cheese.</title>
        <authorList>
            <consortium name="US DOE Joint Genome Institute (JGI-PGF)"/>
            <person name="Walter F."/>
            <person name="Albersmeier A."/>
            <person name="Kalinowski J."/>
            <person name="Ruckert C."/>
        </authorList>
    </citation>
    <scope>NUCLEOTIDE SEQUENCE</scope>
    <source>
        <strain evidence="2">CGMCC 1.10749</strain>
    </source>
</reference>
<feature type="transmembrane region" description="Helical" evidence="1">
    <location>
        <begin position="308"/>
        <end position="325"/>
    </location>
</feature>
<keyword evidence="1" id="KW-0472">Membrane</keyword>
<comment type="caution">
    <text evidence="2">The sequence shown here is derived from an EMBL/GenBank/DDBJ whole genome shotgun (WGS) entry which is preliminary data.</text>
</comment>
<keyword evidence="1" id="KW-1133">Transmembrane helix</keyword>
<feature type="transmembrane region" description="Helical" evidence="1">
    <location>
        <begin position="236"/>
        <end position="262"/>
    </location>
</feature>
<feature type="transmembrane region" description="Helical" evidence="1">
    <location>
        <begin position="362"/>
        <end position="382"/>
    </location>
</feature>
<feature type="transmembrane region" description="Helical" evidence="1">
    <location>
        <begin position="75"/>
        <end position="99"/>
    </location>
</feature>
<feature type="transmembrane region" description="Helical" evidence="1">
    <location>
        <begin position="106"/>
        <end position="125"/>
    </location>
</feature>
<feature type="transmembrane region" description="Helical" evidence="1">
    <location>
        <begin position="35"/>
        <end position="55"/>
    </location>
</feature>
<protein>
    <recommendedName>
        <fullName evidence="4">DUF2029 domain-containing protein</fullName>
    </recommendedName>
</protein>
<gene>
    <name evidence="2" type="ORF">GCM10011314_16990</name>
</gene>
<reference evidence="2" key="2">
    <citation type="submission" date="2020-09" db="EMBL/GenBank/DDBJ databases">
        <authorList>
            <person name="Sun Q."/>
            <person name="Zhou Y."/>
        </authorList>
    </citation>
    <scope>NUCLEOTIDE SEQUENCE</scope>
    <source>
        <strain evidence="2">CGMCC 1.10749</strain>
    </source>
</reference>
<feature type="transmembrane region" description="Helical" evidence="1">
    <location>
        <begin position="436"/>
        <end position="459"/>
    </location>
</feature>
<sequence>MPAVSHTAADASEAGPDGRLALGPAATARAERARAVLLVASFALLLLVGLALPHAAAPDLGPRGWAPGTLLPVTLGPAAVTAAMWTAYVLGGLGVLLGVLGRGAELPRPVVAVLAVGAALTAPFGSGDHLSYAAYGRILALGDNPWLESPVGWRGGTDPVVSAVEPPWTEEPSVYGPFATIVQGLTSLGGGDNLRETVWLWQLVTVASWLAIRWCLRRVLPGREARIDALWTANPLVFSVGVLGSHVDLLATALAVAAVWAAHRYAGLGGAALAGALAALALSSKFTYAVVLLALVVAFSSRRVARSAVLIAVAGVVAGGLHLWAGPNVYDQIGRSARAVSLATPWRTVFEWLGRDVEARSAVSMLAAVTAVVFALCLLRLVRSAPHAALASGNVVPRSTTLPDASEGGRALTAVAVLTGAYALAAPYSLPWYDVVVWAALPAALPGVADLVLLARLWVMSMAYTPGRVLGMTPGVEDVTMTARTTVAPVLILATWLWLVTSAVRAGSRRRPAGPPRGSAPRR</sequence>
<dbReference type="Pfam" id="PF26314">
    <property type="entry name" value="MptA_B_family"/>
    <property type="match status" value="1"/>
</dbReference>
<keyword evidence="1" id="KW-0812">Transmembrane</keyword>
<feature type="transmembrane region" description="Helical" evidence="1">
    <location>
        <begin position="268"/>
        <end position="296"/>
    </location>
</feature>
<evidence type="ECO:0000256" key="1">
    <source>
        <dbReference type="SAM" id="Phobius"/>
    </source>
</evidence>
<evidence type="ECO:0000313" key="2">
    <source>
        <dbReference type="EMBL" id="GGB77935.1"/>
    </source>
</evidence>